<keyword evidence="3" id="KW-1185">Reference proteome</keyword>
<dbReference type="EMBL" id="JANVFU010000013">
    <property type="protein sequence ID" value="KAJ3741054.1"/>
    <property type="molecule type" value="Genomic_DNA"/>
</dbReference>
<dbReference type="AlphaFoldDB" id="A0A9W8NUF9"/>
<gene>
    <name evidence="2" type="ORF">DFH05DRAFT_1508332</name>
</gene>
<dbReference type="PANTHER" id="PTHR42085:SF1">
    <property type="entry name" value="F-BOX DOMAIN-CONTAINING PROTEIN"/>
    <property type="match status" value="1"/>
</dbReference>
<feature type="compositionally biased region" description="Basic residues" evidence="1">
    <location>
        <begin position="1"/>
        <end position="12"/>
    </location>
</feature>
<dbReference type="Proteomes" id="UP001142393">
    <property type="component" value="Unassembled WGS sequence"/>
</dbReference>
<accession>A0A9W8NUF9</accession>
<evidence type="ECO:0000313" key="3">
    <source>
        <dbReference type="Proteomes" id="UP001142393"/>
    </source>
</evidence>
<evidence type="ECO:0000313" key="2">
    <source>
        <dbReference type="EMBL" id="KAJ3741054.1"/>
    </source>
</evidence>
<proteinExistence type="predicted"/>
<sequence>MPMARRLRGPRSKPREISPPGPELIASFIAQHNNQQQSPLFSQIPPEIRNTIFLYALLSYEDLSIIYPNDTHYSRPEYRHASRIDPRLLRTCRLVYLETRLLPLNADEHVFWCHRAPPGIKHASDPYKYFARFTEEQKDRIERVHFFTQQYYLEQDFWKVCMLSDMRPRSMTITLRHGDWWWWENNHPLNLKDGWSNRLRCSKRLNEVILELETMERDKEQIYDIANRVSKKTFALDNGKVLSAAGNPIVKREWMGPSRLTNLCYDQTRKAWVERDEVAEQGVPDPGLKYCIVVIRWTAPKELK</sequence>
<dbReference type="PANTHER" id="PTHR42085">
    <property type="entry name" value="F-BOX DOMAIN-CONTAINING PROTEIN"/>
    <property type="match status" value="1"/>
</dbReference>
<dbReference type="InterPro" id="IPR038883">
    <property type="entry name" value="AN11006-like"/>
</dbReference>
<evidence type="ECO:0000256" key="1">
    <source>
        <dbReference type="SAM" id="MobiDB-lite"/>
    </source>
</evidence>
<reference evidence="2 3" key="1">
    <citation type="journal article" date="2023" name="Proc. Natl. Acad. Sci. U.S.A.">
        <title>A global phylogenomic analysis of the shiitake genus Lentinula.</title>
        <authorList>
            <person name="Sierra-Patev S."/>
            <person name="Min B."/>
            <person name="Naranjo-Ortiz M."/>
            <person name="Looney B."/>
            <person name="Konkel Z."/>
            <person name="Slot J.C."/>
            <person name="Sakamoto Y."/>
            <person name="Steenwyk J.L."/>
            <person name="Rokas A."/>
            <person name="Carro J."/>
            <person name="Camarero S."/>
            <person name="Ferreira P."/>
            <person name="Molpeceres G."/>
            <person name="Ruiz-Duenas F.J."/>
            <person name="Serrano A."/>
            <person name="Henrissat B."/>
            <person name="Drula E."/>
            <person name="Hughes K.W."/>
            <person name="Mata J.L."/>
            <person name="Ishikawa N.K."/>
            <person name="Vargas-Isla R."/>
            <person name="Ushijima S."/>
            <person name="Smith C.A."/>
            <person name="Donoghue J."/>
            <person name="Ahrendt S."/>
            <person name="Andreopoulos W."/>
            <person name="He G."/>
            <person name="LaButti K."/>
            <person name="Lipzen A."/>
            <person name="Ng V."/>
            <person name="Riley R."/>
            <person name="Sandor L."/>
            <person name="Barry K."/>
            <person name="Martinez A.T."/>
            <person name="Xiao Y."/>
            <person name="Gibbons J.G."/>
            <person name="Terashima K."/>
            <person name="Grigoriev I.V."/>
            <person name="Hibbett D."/>
        </authorList>
    </citation>
    <scope>NUCLEOTIDE SEQUENCE [LARGE SCALE GENOMIC DNA]</scope>
    <source>
        <strain evidence="2 3">TFB7810</strain>
    </source>
</reference>
<organism evidence="2 3">
    <name type="scientific">Lentinula detonsa</name>
    <dbReference type="NCBI Taxonomy" id="2804962"/>
    <lineage>
        <taxon>Eukaryota</taxon>
        <taxon>Fungi</taxon>
        <taxon>Dikarya</taxon>
        <taxon>Basidiomycota</taxon>
        <taxon>Agaricomycotina</taxon>
        <taxon>Agaricomycetes</taxon>
        <taxon>Agaricomycetidae</taxon>
        <taxon>Agaricales</taxon>
        <taxon>Marasmiineae</taxon>
        <taxon>Omphalotaceae</taxon>
        <taxon>Lentinula</taxon>
    </lineage>
</organism>
<feature type="region of interest" description="Disordered" evidence="1">
    <location>
        <begin position="1"/>
        <end position="20"/>
    </location>
</feature>
<name>A0A9W8NUF9_9AGAR</name>
<protein>
    <submittedName>
        <fullName evidence="2">Uncharacterized protein</fullName>
    </submittedName>
</protein>
<comment type="caution">
    <text evidence="2">The sequence shown here is derived from an EMBL/GenBank/DDBJ whole genome shotgun (WGS) entry which is preliminary data.</text>
</comment>